<proteinExistence type="predicted"/>
<name>A0A2P2PH23_RHIMU</name>
<sequence length="26" mass="2903">MSTGALTDNSNCTCDRTDICKEMHKK</sequence>
<accession>A0A2P2PH23</accession>
<dbReference type="AlphaFoldDB" id="A0A2P2PH23"/>
<dbReference type="EMBL" id="GGEC01073590">
    <property type="protein sequence ID" value="MBX54074.1"/>
    <property type="molecule type" value="Transcribed_RNA"/>
</dbReference>
<reference evidence="1" key="1">
    <citation type="submission" date="2018-02" db="EMBL/GenBank/DDBJ databases">
        <title>Rhizophora mucronata_Transcriptome.</title>
        <authorList>
            <person name="Meera S.P."/>
            <person name="Sreeshan A."/>
            <person name="Augustine A."/>
        </authorList>
    </citation>
    <scope>NUCLEOTIDE SEQUENCE</scope>
    <source>
        <tissue evidence="1">Leaf</tissue>
    </source>
</reference>
<evidence type="ECO:0000313" key="1">
    <source>
        <dbReference type="EMBL" id="MBX54074.1"/>
    </source>
</evidence>
<protein>
    <submittedName>
        <fullName evidence="1">Uncharacterized protein</fullName>
    </submittedName>
</protein>
<organism evidence="1">
    <name type="scientific">Rhizophora mucronata</name>
    <name type="common">Asiatic mangrove</name>
    <dbReference type="NCBI Taxonomy" id="61149"/>
    <lineage>
        <taxon>Eukaryota</taxon>
        <taxon>Viridiplantae</taxon>
        <taxon>Streptophyta</taxon>
        <taxon>Embryophyta</taxon>
        <taxon>Tracheophyta</taxon>
        <taxon>Spermatophyta</taxon>
        <taxon>Magnoliopsida</taxon>
        <taxon>eudicotyledons</taxon>
        <taxon>Gunneridae</taxon>
        <taxon>Pentapetalae</taxon>
        <taxon>rosids</taxon>
        <taxon>fabids</taxon>
        <taxon>Malpighiales</taxon>
        <taxon>Rhizophoraceae</taxon>
        <taxon>Rhizophora</taxon>
    </lineage>
</organism>